<dbReference type="Proteomes" id="UP001186974">
    <property type="component" value="Unassembled WGS sequence"/>
</dbReference>
<evidence type="ECO:0000313" key="2">
    <source>
        <dbReference type="Proteomes" id="UP001186974"/>
    </source>
</evidence>
<protein>
    <submittedName>
        <fullName evidence="1">Uncharacterized protein</fullName>
    </submittedName>
</protein>
<accession>A0ACC3DS77</accession>
<sequence length="267" mass="29476">MRTPTPSTLRWLRAAITDAPPSPRRLPRACAYHTATASSRLSHRMTPPRASRTPLHSRALATAADSTSSHSAAPTSPSTKPTHYGLFPLTFPSGPPPASPFTIDPRALRNEFLQLQAKTHPDKFPQAQKRQAEGASALINEAYRTLLDPLRRAQYLLSLQGIDVEDEASKMGGGVGGMAGGEQDIEFLQEVMEVNEAVEECETEDDVWALGSVNEKRIEGSVGELERAFAEEDLEGAKRECVRLRYWVNLRETLRAWEKGKPVVLQH</sequence>
<proteinExistence type="predicted"/>
<reference evidence="1" key="1">
    <citation type="submission" date="2024-09" db="EMBL/GenBank/DDBJ databases">
        <title>Black Yeasts Isolated from many extreme environments.</title>
        <authorList>
            <person name="Coleine C."/>
            <person name="Stajich J.E."/>
            <person name="Selbmann L."/>
        </authorList>
    </citation>
    <scope>NUCLEOTIDE SEQUENCE</scope>
    <source>
        <strain evidence="1">CCFEE 5737</strain>
    </source>
</reference>
<organism evidence="1 2">
    <name type="scientific">Coniosporium uncinatum</name>
    <dbReference type="NCBI Taxonomy" id="93489"/>
    <lineage>
        <taxon>Eukaryota</taxon>
        <taxon>Fungi</taxon>
        <taxon>Dikarya</taxon>
        <taxon>Ascomycota</taxon>
        <taxon>Pezizomycotina</taxon>
        <taxon>Dothideomycetes</taxon>
        <taxon>Dothideomycetes incertae sedis</taxon>
        <taxon>Coniosporium</taxon>
    </lineage>
</organism>
<name>A0ACC3DS77_9PEZI</name>
<keyword evidence="2" id="KW-1185">Reference proteome</keyword>
<dbReference type="EMBL" id="JAWDJW010001114">
    <property type="protein sequence ID" value="KAK3079488.1"/>
    <property type="molecule type" value="Genomic_DNA"/>
</dbReference>
<evidence type="ECO:0000313" key="1">
    <source>
        <dbReference type="EMBL" id="KAK3079488.1"/>
    </source>
</evidence>
<gene>
    <name evidence="1" type="ORF">LTS18_004742</name>
</gene>
<comment type="caution">
    <text evidence="1">The sequence shown here is derived from an EMBL/GenBank/DDBJ whole genome shotgun (WGS) entry which is preliminary data.</text>
</comment>